<evidence type="ECO:0000313" key="4">
    <source>
        <dbReference type="EMBL" id="OQD77499.1"/>
    </source>
</evidence>
<evidence type="ECO:0000256" key="3">
    <source>
        <dbReference type="SAM" id="Phobius"/>
    </source>
</evidence>
<keyword evidence="3" id="KW-0472">Membrane</keyword>
<dbReference type="OrthoDB" id="4365484at2759"/>
<protein>
    <submittedName>
        <fullName evidence="4">Uncharacterized protein</fullName>
    </submittedName>
</protein>
<keyword evidence="3" id="KW-1133">Transmembrane helix</keyword>
<feature type="coiled-coil region" evidence="1">
    <location>
        <begin position="118"/>
        <end position="145"/>
    </location>
</feature>
<comment type="caution">
    <text evidence="4">The sequence shown here is derived from an EMBL/GenBank/DDBJ whole genome shotgun (WGS) entry which is preliminary data.</text>
</comment>
<keyword evidence="1" id="KW-0175">Coiled coil</keyword>
<feature type="compositionally biased region" description="Polar residues" evidence="2">
    <location>
        <begin position="42"/>
        <end position="55"/>
    </location>
</feature>
<dbReference type="AlphaFoldDB" id="A0A1V6PKD4"/>
<organism evidence="4 5">
    <name type="scientific">Penicillium decumbens</name>
    <dbReference type="NCBI Taxonomy" id="69771"/>
    <lineage>
        <taxon>Eukaryota</taxon>
        <taxon>Fungi</taxon>
        <taxon>Dikarya</taxon>
        <taxon>Ascomycota</taxon>
        <taxon>Pezizomycotina</taxon>
        <taxon>Eurotiomycetes</taxon>
        <taxon>Eurotiomycetidae</taxon>
        <taxon>Eurotiales</taxon>
        <taxon>Aspergillaceae</taxon>
        <taxon>Penicillium</taxon>
    </lineage>
</organism>
<name>A0A1V6PKD4_PENDC</name>
<gene>
    <name evidence="4" type="ORF">PENDEC_c002G04117</name>
</gene>
<evidence type="ECO:0000256" key="1">
    <source>
        <dbReference type="SAM" id="Coils"/>
    </source>
</evidence>
<keyword evidence="3" id="KW-0812">Transmembrane</keyword>
<proteinExistence type="predicted"/>
<keyword evidence="5" id="KW-1185">Reference proteome</keyword>
<evidence type="ECO:0000256" key="2">
    <source>
        <dbReference type="SAM" id="MobiDB-lite"/>
    </source>
</evidence>
<reference evidence="5" key="1">
    <citation type="journal article" date="2017" name="Nat. Microbiol.">
        <title>Global analysis of biosynthetic gene clusters reveals vast potential of secondary metabolite production in Penicillium species.</title>
        <authorList>
            <person name="Nielsen J.C."/>
            <person name="Grijseels S."/>
            <person name="Prigent S."/>
            <person name="Ji B."/>
            <person name="Dainat J."/>
            <person name="Nielsen K.F."/>
            <person name="Frisvad J.C."/>
            <person name="Workman M."/>
            <person name="Nielsen J."/>
        </authorList>
    </citation>
    <scope>NUCLEOTIDE SEQUENCE [LARGE SCALE GENOMIC DNA]</scope>
    <source>
        <strain evidence="5">IBT 11843</strain>
    </source>
</reference>
<evidence type="ECO:0000313" key="5">
    <source>
        <dbReference type="Proteomes" id="UP000191522"/>
    </source>
</evidence>
<accession>A0A1V6PKD4</accession>
<sequence length="149" mass="16619">MEDQTSLSSELHRRNNTSIRRKPLNDDKTRNYGSEEDDGSPGSASNEGNQESASQGTGINAIIESLWWFLNANIKALWWFFNLPIVANAIFAFMIIQLAISIMEERQAARSACTDREHKALSEAVKALTNRVNDLTESMAAMVKDLEGL</sequence>
<feature type="region of interest" description="Disordered" evidence="2">
    <location>
        <begin position="1"/>
        <end position="55"/>
    </location>
</feature>
<feature type="transmembrane region" description="Helical" evidence="3">
    <location>
        <begin position="76"/>
        <end position="100"/>
    </location>
</feature>
<dbReference type="EMBL" id="MDYL01000002">
    <property type="protein sequence ID" value="OQD77499.1"/>
    <property type="molecule type" value="Genomic_DNA"/>
</dbReference>
<dbReference type="Proteomes" id="UP000191522">
    <property type="component" value="Unassembled WGS sequence"/>
</dbReference>